<evidence type="ECO:0000259" key="10">
    <source>
        <dbReference type="PROSITE" id="PS50011"/>
    </source>
</evidence>
<dbReference type="GO" id="GO:0004674">
    <property type="term" value="F:protein serine/threonine kinase activity"/>
    <property type="evidence" value="ECO:0007669"/>
    <property type="project" value="UniProtKB-EC"/>
</dbReference>
<reference evidence="11 12" key="1">
    <citation type="journal article" date="2016" name="Genome Biol. Evol.">
        <title>Divergent and convergent evolution of fungal pathogenicity.</title>
        <authorList>
            <person name="Shang Y."/>
            <person name="Xiao G."/>
            <person name="Zheng P."/>
            <person name="Cen K."/>
            <person name="Zhan S."/>
            <person name="Wang C."/>
        </authorList>
    </citation>
    <scope>NUCLEOTIDE SEQUENCE [LARGE SCALE GENOMIC DNA]</scope>
    <source>
        <strain evidence="11 12">RCEF 264</strain>
    </source>
</reference>
<dbReference type="AlphaFoldDB" id="A0A167T9I6"/>
<dbReference type="EC" id="2.7.11.1" evidence="3"/>
<evidence type="ECO:0000256" key="8">
    <source>
        <dbReference type="ARBA" id="ARBA00047899"/>
    </source>
</evidence>
<comment type="function">
    <text evidence="1">Component of the EKC/KEOPS complex that is required for the formation of a threonylcarbamoyl group on adenosine at position 37 (t(6)A37) in tRNAs that read codons beginning with adenine. The complex is probably involved in the transfer of the threonylcarbamoyl moiety of threonylcarbamoyl-AMP (TC-AMP) to the N6 group of A37. BUD32 has ATPase activity in the context of the EKC/KEOPS complex and likely plays a supporting role to the catalytic subunit KAE1. The EKC/KEOPS complex also promotes both telomere uncapping and telomere elongation. The complex is required for efficient recruitment of transcriptional coactivators.</text>
</comment>
<evidence type="ECO:0000313" key="11">
    <source>
        <dbReference type="EMBL" id="OAA60358.1"/>
    </source>
</evidence>
<keyword evidence="11" id="KW-0808">Transferase</keyword>
<evidence type="ECO:0000256" key="4">
    <source>
        <dbReference type="ARBA" id="ARBA00013948"/>
    </source>
</evidence>
<gene>
    <name evidence="11" type="ORF">SPI_05482</name>
</gene>
<organism evidence="11 12">
    <name type="scientific">Niveomyces insectorum RCEF 264</name>
    <dbReference type="NCBI Taxonomy" id="1081102"/>
    <lineage>
        <taxon>Eukaryota</taxon>
        <taxon>Fungi</taxon>
        <taxon>Dikarya</taxon>
        <taxon>Ascomycota</taxon>
        <taxon>Pezizomycotina</taxon>
        <taxon>Sordariomycetes</taxon>
        <taxon>Hypocreomycetidae</taxon>
        <taxon>Hypocreales</taxon>
        <taxon>Cordycipitaceae</taxon>
        <taxon>Niveomyces</taxon>
    </lineage>
</organism>
<proteinExistence type="predicted"/>
<dbReference type="OrthoDB" id="4062651at2759"/>
<sequence length="397" mass="44997">MAGMMWLVEDWDQRKTIRVYAPTRREEPDFILEALAKFIDDLPADAILVTISETGALISSTSDIAEDISTVPFYFSLADFPAGVATVRRRDLTEIDRLGLMVDLTTYQSSTNEPKKAVFKYFVNVGNRAGFWYEANCVLRMPAHDNIVPFDALVVDTVDGDDKVVGFLTRYVPGGTLHENKDRVFKLKYLEQLIQTVDFLNLQLGIVHGDICPWNLLIDADADAIQLFDFNSGAKLGWEGDEEHGLVFGYDKDRNDVKFVVYTLYEIITRAFSFRSEFYPNELDAAGLLKKKTWKIDPDVQLDHPVAAYRRILADWVERRKTTDKSVRHFSQAAEPLDCPPVPKAPTHDRIGQPLDRPAQYRIILLEMAATFYAGSVHPHATCLCPKASGFLPRERL</sequence>
<evidence type="ECO:0000256" key="5">
    <source>
        <dbReference type="ARBA" id="ARBA00019973"/>
    </source>
</evidence>
<dbReference type="InterPro" id="IPR011009">
    <property type="entry name" value="Kinase-like_dom_sf"/>
</dbReference>
<protein>
    <recommendedName>
        <fullName evidence="5">EKC/KEOPS complex subunit BUD32</fullName>
        <ecNumber evidence="3">2.7.11.1</ecNumber>
    </recommendedName>
    <alternativeName>
        <fullName evidence="6 7">Atypical Serine/threonine protein kinase BUD32</fullName>
    </alternativeName>
    <alternativeName>
        <fullName evidence="4">EKC/KEOPS complex subunit bud32</fullName>
    </alternativeName>
</protein>
<dbReference type="EMBL" id="AZHD01000009">
    <property type="protein sequence ID" value="OAA60358.1"/>
    <property type="molecule type" value="Genomic_DNA"/>
</dbReference>
<name>A0A167T9I6_9HYPO</name>
<evidence type="ECO:0000256" key="3">
    <source>
        <dbReference type="ARBA" id="ARBA00012513"/>
    </source>
</evidence>
<comment type="catalytic activity">
    <reaction evidence="9">
        <text>L-seryl-[protein] + ATP = O-phospho-L-seryl-[protein] + ADP + H(+)</text>
        <dbReference type="Rhea" id="RHEA:17989"/>
        <dbReference type="Rhea" id="RHEA-COMP:9863"/>
        <dbReference type="Rhea" id="RHEA-COMP:11604"/>
        <dbReference type="ChEBI" id="CHEBI:15378"/>
        <dbReference type="ChEBI" id="CHEBI:29999"/>
        <dbReference type="ChEBI" id="CHEBI:30616"/>
        <dbReference type="ChEBI" id="CHEBI:83421"/>
        <dbReference type="ChEBI" id="CHEBI:456216"/>
        <dbReference type="EC" id="2.7.11.1"/>
    </reaction>
</comment>
<evidence type="ECO:0000256" key="2">
    <source>
        <dbReference type="ARBA" id="ARBA00011534"/>
    </source>
</evidence>
<comment type="caution">
    <text evidence="11">The sequence shown here is derived from an EMBL/GenBank/DDBJ whole genome shotgun (WGS) entry which is preliminary data.</text>
</comment>
<comment type="catalytic activity">
    <reaction evidence="8">
        <text>L-threonyl-[protein] + ATP = O-phospho-L-threonyl-[protein] + ADP + H(+)</text>
        <dbReference type="Rhea" id="RHEA:46608"/>
        <dbReference type="Rhea" id="RHEA-COMP:11060"/>
        <dbReference type="Rhea" id="RHEA-COMP:11605"/>
        <dbReference type="ChEBI" id="CHEBI:15378"/>
        <dbReference type="ChEBI" id="CHEBI:30013"/>
        <dbReference type="ChEBI" id="CHEBI:30616"/>
        <dbReference type="ChEBI" id="CHEBI:61977"/>
        <dbReference type="ChEBI" id="CHEBI:456216"/>
        <dbReference type="EC" id="2.7.11.1"/>
    </reaction>
</comment>
<dbReference type="PROSITE" id="PS50011">
    <property type="entry name" value="PROTEIN_KINASE_DOM"/>
    <property type="match status" value="1"/>
</dbReference>
<keyword evidence="12" id="KW-1185">Reference proteome</keyword>
<dbReference type="InterPro" id="IPR008266">
    <property type="entry name" value="Tyr_kinase_AS"/>
</dbReference>
<feature type="domain" description="Protein kinase" evidence="10">
    <location>
        <begin position="92"/>
        <end position="381"/>
    </location>
</feature>
<dbReference type="PROSITE" id="PS00109">
    <property type="entry name" value="PROTEIN_KINASE_TYR"/>
    <property type="match status" value="1"/>
</dbReference>
<dbReference type="InterPro" id="IPR002575">
    <property type="entry name" value="Aminoglycoside_PTrfase"/>
</dbReference>
<dbReference type="SMART" id="SM00220">
    <property type="entry name" value="S_TKc"/>
    <property type="match status" value="1"/>
</dbReference>
<evidence type="ECO:0000256" key="1">
    <source>
        <dbReference type="ARBA" id="ARBA00003747"/>
    </source>
</evidence>
<dbReference type="Pfam" id="PF01636">
    <property type="entry name" value="APH"/>
    <property type="match status" value="1"/>
</dbReference>
<dbReference type="Proteomes" id="UP000076874">
    <property type="component" value="Unassembled WGS sequence"/>
</dbReference>
<evidence type="ECO:0000256" key="9">
    <source>
        <dbReference type="ARBA" id="ARBA00048679"/>
    </source>
</evidence>
<comment type="subunit">
    <text evidence="2">Component of the EKC/KEOPS complex composed of at least BUD32, CGI121, GON7, KAE1 and PCC1; the whole complex dimerizes.</text>
</comment>
<dbReference type="Gene3D" id="1.10.510.10">
    <property type="entry name" value="Transferase(Phosphotransferase) domain 1"/>
    <property type="match status" value="1"/>
</dbReference>
<dbReference type="GO" id="GO:0005524">
    <property type="term" value="F:ATP binding"/>
    <property type="evidence" value="ECO:0007669"/>
    <property type="project" value="InterPro"/>
</dbReference>
<dbReference type="SUPFAM" id="SSF56112">
    <property type="entry name" value="Protein kinase-like (PK-like)"/>
    <property type="match status" value="1"/>
</dbReference>
<evidence type="ECO:0000256" key="7">
    <source>
        <dbReference type="ARBA" id="ARBA00033194"/>
    </source>
</evidence>
<dbReference type="InterPro" id="IPR000719">
    <property type="entry name" value="Prot_kinase_dom"/>
</dbReference>
<evidence type="ECO:0000313" key="12">
    <source>
        <dbReference type="Proteomes" id="UP000076874"/>
    </source>
</evidence>
<keyword evidence="11" id="KW-0418">Kinase</keyword>
<accession>A0A167T9I6</accession>
<evidence type="ECO:0000256" key="6">
    <source>
        <dbReference type="ARBA" id="ARBA00030980"/>
    </source>
</evidence>
<dbReference type="STRING" id="1081102.A0A167T9I6"/>